<dbReference type="Proteomes" id="UP000179237">
    <property type="component" value="Unassembled WGS sequence"/>
</dbReference>
<comment type="caution">
    <text evidence="1">The sequence shown here is derived from an EMBL/GenBank/DDBJ whole genome shotgun (WGS) entry which is preliminary data.</text>
</comment>
<proteinExistence type="predicted"/>
<evidence type="ECO:0000313" key="1">
    <source>
        <dbReference type="EMBL" id="OGD83958.1"/>
    </source>
</evidence>
<dbReference type="EMBL" id="MFAQ01000005">
    <property type="protein sequence ID" value="OGD83958.1"/>
    <property type="molecule type" value="Genomic_DNA"/>
</dbReference>
<evidence type="ECO:0000313" key="2">
    <source>
        <dbReference type="Proteomes" id="UP000179237"/>
    </source>
</evidence>
<sequence length="140" mass="15816">MGGTIAIFDDDMQLLTSLGISQAGSNLQSWVTIDGSYVESPITRSEADWTYNYHPIWKEVNWNPWRWLEQADRIEITPEVLWGLEGIKLAIEALPDQRGSRSVTESGYWAATPENAVAMVNWLIAWAKEPKAKYIVCTGK</sequence>
<gene>
    <name evidence="1" type="ORF">A2572_00175</name>
</gene>
<reference evidence="1 2" key="1">
    <citation type="journal article" date="2016" name="Nat. Commun.">
        <title>Thousands of microbial genomes shed light on interconnected biogeochemical processes in an aquifer system.</title>
        <authorList>
            <person name="Anantharaman K."/>
            <person name="Brown C.T."/>
            <person name="Hug L.A."/>
            <person name="Sharon I."/>
            <person name="Castelle C.J."/>
            <person name="Probst A.J."/>
            <person name="Thomas B.C."/>
            <person name="Singh A."/>
            <person name="Wilkins M.J."/>
            <person name="Karaoz U."/>
            <person name="Brodie E.L."/>
            <person name="Williams K.H."/>
            <person name="Hubbard S.S."/>
            <person name="Banfield J.F."/>
        </authorList>
    </citation>
    <scope>NUCLEOTIDE SEQUENCE [LARGE SCALE GENOMIC DNA]</scope>
</reference>
<dbReference type="AlphaFoldDB" id="A0A1F5FWH0"/>
<organism evidence="1 2">
    <name type="scientific">Candidatus Collierbacteria bacterium RIFOXYD1_FULL_40_9</name>
    <dbReference type="NCBI Taxonomy" id="1817731"/>
    <lineage>
        <taxon>Bacteria</taxon>
        <taxon>Candidatus Collieribacteriota</taxon>
    </lineage>
</organism>
<accession>A0A1F5FWH0</accession>
<name>A0A1F5FWH0_9BACT</name>
<protein>
    <submittedName>
        <fullName evidence="1">Uncharacterized protein</fullName>
    </submittedName>
</protein>